<comment type="caution">
    <text evidence="2">The sequence shown here is derived from an EMBL/GenBank/DDBJ whole genome shotgun (WGS) entry which is preliminary data.</text>
</comment>
<feature type="region of interest" description="Disordered" evidence="1">
    <location>
        <begin position="21"/>
        <end position="114"/>
    </location>
</feature>
<accession>A0ABR2Z532</accession>
<proteinExistence type="predicted"/>
<evidence type="ECO:0000313" key="3">
    <source>
        <dbReference type="Proteomes" id="UP001437256"/>
    </source>
</evidence>
<feature type="non-terminal residue" evidence="2">
    <location>
        <position position="168"/>
    </location>
</feature>
<sequence>MPVFVDIEASCKVPELFAMKTRSGGKHTETSTEFARRMRDRFVLHGPREQKEGESTHQNPKTTQIPPAEESNSPIVTQDPGDNSNRSAEPEQMRPVANENSPVTPEVRADSLPNGVQASAEASLLAVLAAGRLKLDLENLLQSHYSSDVLFKKVMDQPKDFRNFEVDK</sequence>
<name>A0ABR2Z532_9AGAR</name>
<protein>
    <submittedName>
        <fullName evidence="2">Uncharacterized protein</fullName>
    </submittedName>
</protein>
<dbReference type="Proteomes" id="UP001437256">
    <property type="component" value="Unassembled WGS sequence"/>
</dbReference>
<organism evidence="2 3">
    <name type="scientific">Marasmius tenuissimus</name>
    <dbReference type="NCBI Taxonomy" id="585030"/>
    <lineage>
        <taxon>Eukaryota</taxon>
        <taxon>Fungi</taxon>
        <taxon>Dikarya</taxon>
        <taxon>Basidiomycota</taxon>
        <taxon>Agaricomycotina</taxon>
        <taxon>Agaricomycetes</taxon>
        <taxon>Agaricomycetidae</taxon>
        <taxon>Agaricales</taxon>
        <taxon>Marasmiineae</taxon>
        <taxon>Marasmiaceae</taxon>
        <taxon>Marasmius</taxon>
    </lineage>
</organism>
<evidence type="ECO:0000256" key="1">
    <source>
        <dbReference type="SAM" id="MobiDB-lite"/>
    </source>
</evidence>
<keyword evidence="3" id="KW-1185">Reference proteome</keyword>
<feature type="compositionally biased region" description="Polar residues" evidence="1">
    <location>
        <begin position="56"/>
        <end position="87"/>
    </location>
</feature>
<evidence type="ECO:0000313" key="2">
    <source>
        <dbReference type="EMBL" id="KAL0056516.1"/>
    </source>
</evidence>
<feature type="compositionally biased region" description="Basic and acidic residues" evidence="1">
    <location>
        <begin position="26"/>
        <end position="55"/>
    </location>
</feature>
<dbReference type="EMBL" id="JBBXMP010001573">
    <property type="protein sequence ID" value="KAL0056516.1"/>
    <property type="molecule type" value="Genomic_DNA"/>
</dbReference>
<reference evidence="2 3" key="1">
    <citation type="submission" date="2024-05" db="EMBL/GenBank/DDBJ databases">
        <title>A draft genome resource for the thread blight pathogen Marasmius tenuissimus strain MS-2.</title>
        <authorList>
            <person name="Yulfo-Soto G.E."/>
            <person name="Baruah I.K."/>
            <person name="Amoako-Attah I."/>
            <person name="Bukari Y."/>
            <person name="Meinhardt L.W."/>
            <person name="Bailey B.A."/>
            <person name="Cohen S.P."/>
        </authorList>
    </citation>
    <scope>NUCLEOTIDE SEQUENCE [LARGE SCALE GENOMIC DNA]</scope>
    <source>
        <strain evidence="2 3">MS-2</strain>
    </source>
</reference>
<gene>
    <name evidence="2" type="ORF">AAF712_016880</name>
</gene>